<dbReference type="InterPro" id="IPR000212">
    <property type="entry name" value="DNA_helicase_UvrD/REP"/>
</dbReference>
<keyword evidence="3" id="KW-0378">Hydrolase</keyword>
<dbReference type="InterPro" id="IPR027785">
    <property type="entry name" value="UvrD-like_helicase_C"/>
</dbReference>
<dbReference type="Gene3D" id="3.40.50.300">
    <property type="entry name" value="P-loop containing nucleotide triphosphate hydrolases"/>
    <property type="match status" value="2"/>
</dbReference>
<dbReference type="InterPro" id="IPR027417">
    <property type="entry name" value="P-loop_NTPase"/>
</dbReference>
<name>A0A2W7D1T0_9HYPH</name>
<dbReference type="PANTHER" id="PTHR11070">
    <property type="entry name" value="UVRD / RECB / PCRA DNA HELICASE FAMILY MEMBER"/>
    <property type="match status" value="1"/>
</dbReference>
<protein>
    <recommendedName>
        <fullName evidence="1">DNA 3'-5' helicase II</fullName>
    </recommendedName>
</protein>
<dbReference type="GO" id="GO:0005524">
    <property type="term" value="F:ATP binding"/>
    <property type="evidence" value="ECO:0007669"/>
    <property type="project" value="InterPro"/>
</dbReference>
<dbReference type="SUPFAM" id="SSF52540">
    <property type="entry name" value="P-loop containing nucleoside triphosphate hydrolases"/>
    <property type="match status" value="1"/>
</dbReference>
<keyword evidence="3" id="KW-0547">Nucleotide-binding</keyword>
<dbReference type="GO" id="GO:0000725">
    <property type="term" value="P:recombinational repair"/>
    <property type="evidence" value="ECO:0007669"/>
    <property type="project" value="TreeGrafter"/>
</dbReference>
<dbReference type="PANTHER" id="PTHR11070:SF2">
    <property type="entry name" value="ATP-DEPENDENT DNA HELICASE SRS2"/>
    <property type="match status" value="1"/>
</dbReference>
<dbReference type="Pfam" id="PF13245">
    <property type="entry name" value="AAA_19"/>
    <property type="match status" value="1"/>
</dbReference>
<reference evidence="4" key="1">
    <citation type="submission" date="2017-03" db="EMBL/GenBank/DDBJ databases">
        <authorList>
            <person name="Safronova V.I."/>
            <person name="Sazanova A.L."/>
            <person name="Chirak E.R."/>
        </authorList>
    </citation>
    <scope>NUCLEOTIDE SEQUENCE [LARGE SCALE GENOMIC DNA]</scope>
    <source>
        <strain evidence="4">Ach-343</strain>
    </source>
</reference>
<evidence type="ECO:0000259" key="2">
    <source>
        <dbReference type="Pfam" id="PF13538"/>
    </source>
</evidence>
<evidence type="ECO:0000256" key="1">
    <source>
        <dbReference type="ARBA" id="ARBA00034923"/>
    </source>
</evidence>
<accession>A0A2W7D1T0</accession>
<dbReference type="Pfam" id="PF13538">
    <property type="entry name" value="UvrD_C_2"/>
    <property type="match status" value="1"/>
</dbReference>
<dbReference type="GO" id="GO:0003677">
    <property type="term" value="F:DNA binding"/>
    <property type="evidence" value="ECO:0007669"/>
    <property type="project" value="InterPro"/>
</dbReference>
<evidence type="ECO:0000313" key="4">
    <source>
        <dbReference type="Proteomes" id="UP000248616"/>
    </source>
</evidence>
<dbReference type="EMBL" id="MZXV01000013">
    <property type="protein sequence ID" value="PZV40059.1"/>
    <property type="molecule type" value="Genomic_DNA"/>
</dbReference>
<dbReference type="OrthoDB" id="6187564at2"/>
<dbReference type="Proteomes" id="UP000248616">
    <property type="component" value="Unassembled WGS sequence"/>
</dbReference>
<dbReference type="GO" id="GO:0043138">
    <property type="term" value="F:3'-5' DNA helicase activity"/>
    <property type="evidence" value="ECO:0007669"/>
    <property type="project" value="TreeGrafter"/>
</dbReference>
<sequence length="383" mass="42745">MEASWWKDLSQLDEEQKKVISLDDDADHLVIGPPGCGKTNLLLLRASYLYKKGTTNIKVLAFGRVLKEFIVSGTEHYPFAPDKVQTFMRWAYEILAANGIELEEDEDFDKVRDQIFKKLGEIAAKGMAENVYDVILLDEAQDYSADEAVLIRSFGERVFAVGDNNQRITEKSGALEKFEELGALKAVLRHHYRNGFKICRVADGIKNLIDHHDSMEATSNYDEATYPSTVDSVGQLGIDDQVAEAVKRIKTQLQAYPGEMIGVLCPRAEDLRMVAKLLDASEIAGEMQVQRAGAYTSIDAERPVVVTTVQGAKGLEFRAVHLMAADKLKNFRTQKNLTYTAVTRAKTTLVVYHDAGLAGYFEKGLRACEITKPVEPNLKDLFL</sequence>
<gene>
    <name evidence="3" type="ORF">B5V02_06835</name>
</gene>
<comment type="caution">
    <text evidence="3">The sequence shown here is derived from an EMBL/GenBank/DDBJ whole genome shotgun (WGS) entry which is preliminary data.</text>
</comment>
<feature type="domain" description="UvrD-like helicase C-terminal" evidence="2">
    <location>
        <begin position="304"/>
        <end position="352"/>
    </location>
</feature>
<keyword evidence="4" id="KW-1185">Reference proteome</keyword>
<organism evidence="3 4">
    <name type="scientific">Mesorhizobium kowhaii</name>
    <dbReference type="NCBI Taxonomy" id="1300272"/>
    <lineage>
        <taxon>Bacteria</taxon>
        <taxon>Pseudomonadati</taxon>
        <taxon>Pseudomonadota</taxon>
        <taxon>Alphaproteobacteria</taxon>
        <taxon>Hyphomicrobiales</taxon>
        <taxon>Phyllobacteriaceae</taxon>
        <taxon>Mesorhizobium</taxon>
    </lineage>
</organism>
<keyword evidence="3" id="KW-0067">ATP-binding</keyword>
<proteinExistence type="predicted"/>
<dbReference type="AlphaFoldDB" id="A0A2W7D1T0"/>
<evidence type="ECO:0000313" key="3">
    <source>
        <dbReference type="EMBL" id="PZV40059.1"/>
    </source>
</evidence>
<keyword evidence="3" id="KW-0347">Helicase</keyword>